<dbReference type="InterPro" id="IPR003439">
    <property type="entry name" value="ABC_transporter-like_ATP-bd"/>
</dbReference>
<dbReference type="GO" id="GO:0005743">
    <property type="term" value="C:mitochondrial inner membrane"/>
    <property type="evidence" value="ECO:0007669"/>
    <property type="project" value="UniProtKB-SubCell"/>
</dbReference>
<evidence type="ECO:0000256" key="7">
    <source>
        <dbReference type="ARBA" id="ARBA00023136"/>
    </source>
</evidence>
<dbReference type="PROSITE" id="PS50929">
    <property type="entry name" value="ABC_TM1F"/>
    <property type="match status" value="1"/>
</dbReference>
<dbReference type="Proteomes" id="UP000001595">
    <property type="component" value="Chromosome X"/>
</dbReference>
<dbReference type="SUPFAM" id="SSF52540">
    <property type="entry name" value="P-loop containing nucleoside triphosphate hydrolases"/>
    <property type="match status" value="1"/>
</dbReference>
<dbReference type="Gene3D" id="3.40.50.300">
    <property type="entry name" value="P-loop containing nucleotide triphosphate hydrolases"/>
    <property type="match status" value="1"/>
</dbReference>
<dbReference type="GO" id="GO:0016887">
    <property type="term" value="F:ATP hydrolysis activity"/>
    <property type="evidence" value="ECO:0007669"/>
    <property type="project" value="InterPro"/>
</dbReference>
<feature type="domain" description="ABC transporter" evidence="15">
    <location>
        <begin position="433"/>
        <end position="667"/>
    </location>
</feature>
<keyword evidence="18" id="KW-1185">Reference proteome</keyword>
<feature type="domain" description="ABC transmembrane type-1" evidence="16">
    <location>
        <begin position="112"/>
        <end position="397"/>
    </location>
</feature>
<evidence type="ECO:0000256" key="3">
    <source>
        <dbReference type="ARBA" id="ARBA00022692"/>
    </source>
</evidence>
<reference evidence="17" key="3">
    <citation type="submission" date="2025-09" db="UniProtKB">
        <authorList>
            <consortium name="Ensembl"/>
        </authorList>
    </citation>
    <scope>IDENTIFICATION</scope>
</reference>
<dbReference type="CDD" id="cd03253">
    <property type="entry name" value="ABCC_ATM1_transporter"/>
    <property type="match status" value="1"/>
</dbReference>
<keyword evidence="6 14" id="KW-1133">Transmembrane helix</keyword>
<dbReference type="GO" id="GO:0015232">
    <property type="term" value="F:heme transmembrane transporter activity"/>
    <property type="evidence" value="ECO:0007669"/>
    <property type="project" value="UniProtKB-ARBA"/>
</dbReference>
<evidence type="ECO:0000256" key="12">
    <source>
        <dbReference type="ARBA" id="ARBA00065646"/>
    </source>
</evidence>
<dbReference type="Ensembl" id="ENSPPYT00000053734.1">
    <property type="protein sequence ID" value="ENSPPYP00000038661.1"/>
    <property type="gene ID" value="ENSPPYG00000020483.3"/>
</dbReference>
<keyword evidence="5" id="KW-0067">ATP-binding</keyword>
<keyword evidence="3 14" id="KW-0812">Transmembrane</keyword>
<comment type="subcellular location">
    <subcellularLocation>
        <location evidence="1">Mitochondrion inner membrane</location>
        <topology evidence="1">Multi-pass membrane protein</topology>
    </subcellularLocation>
</comment>
<dbReference type="Pfam" id="PF00005">
    <property type="entry name" value="ABC_tran"/>
    <property type="match status" value="1"/>
</dbReference>
<dbReference type="CDD" id="cd18582">
    <property type="entry name" value="ABC_6TM_ATM1_ABCB7"/>
    <property type="match status" value="1"/>
</dbReference>
<dbReference type="FunFam" id="1.20.1560.10:FF:000004">
    <property type="entry name" value="ATP-binding cassette sub-family B member 7"/>
    <property type="match status" value="1"/>
</dbReference>
<dbReference type="PROSITE" id="PS00211">
    <property type="entry name" value="ABC_TRANSPORTER_1"/>
    <property type="match status" value="1"/>
</dbReference>
<dbReference type="Gene3D" id="1.20.1560.10">
    <property type="entry name" value="ABC transporter type 1, transmembrane domain"/>
    <property type="match status" value="1"/>
</dbReference>
<protein>
    <recommendedName>
        <fullName evidence="8">Iron-sulfur clusters transporter ABCB7, mitochondrial</fullName>
    </recommendedName>
    <alternativeName>
        <fullName evidence="9">ATP-binding cassette sub-family B member 7, mitochondrial</fullName>
    </alternativeName>
    <alternativeName>
        <fullName evidence="13">ATP-binding cassette transporter 7</fullName>
    </alternativeName>
</protein>
<organism evidence="17 18">
    <name type="scientific">Pongo abelii</name>
    <name type="common">Sumatran orangutan</name>
    <name type="synonym">Pongo pygmaeus abelii</name>
    <dbReference type="NCBI Taxonomy" id="9601"/>
    <lineage>
        <taxon>Eukaryota</taxon>
        <taxon>Metazoa</taxon>
        <taxon>Chordata</taxon>
        <taxon>Craniata</taxon>
        <taxon>Vertebrata</taxon>
        <taxon>Euteleostomi</taxon>
        <taxon>Mammalia</taxon>
        <taxon>Eutheria</taxon>
        <taxon>Euarchontoglires</taxon>
        <taxon>Primates</taxon>
        <taxon>Haplorrhini</taxon>
        <taxon>Catarrhini</taxon>
        <taxon>Hominidae</taxon>
        <taxon>Pongo</taxon>
    </lineage>
</organism>
<feature type="transmembrane region" description="Helical" evidence="14">
    <location>
        <begin position="221"/>
        <end position="248"/>
    </location>
</feature>
<dbReference type="SUPFAM" id="SSF90123">
    <property type="entry name" value="ABC transporter transmembrane region"/>
    <property type="match status" value="1"/>
</dbReference>
<evidence type="ECO:0000256" key="11">
    <source>
        <dbReference type="ARBA" id="ARBA00060208"/>
    </source>
</evidence>
<dbReference type="GO" id="GO:0140359">
    <property type="term" value="F:ABC-type transporter activity"/>
    <property type="evidence" value="ECO:0007669"/>
    <property type="project" value="InterPro"/>
</dbReference>
<evidence type="ECO:0000256" key="2">
    <source>
        <dbReference type="ARBA" id="ARBA00022448"/>
    </source>
</evidence>
<dbReference type="Pfam" id="PF00664">
    <property type="entry name" value="ABC_membrane"/>
    <property type="match status" value="1"/>
</dbReference>
<comment type="subunit">
    <text evidence="12">Homodimer or heterodimer. Interacts with C10orf88/PAAT. Forms a complex with ABCB10 and FECH, where a dimeric FECH bridges ABCB7 and ABCB10 homodimers; this complex may be required for cellular iron homeostasis, mitochondrial function and heme biosynthesis. Interacts with FECH. Interacts with ATP5F1A. Interacts with COX4I1; this interaction allows the regulation of cellular iron homeostasis and cellular reactive oxygen species (ROS) levels in cardiomyocytes.</text>
</comment>
<dbReference type="PANTHER" id="PTHR24221">
    <property type="entry name" value="ATP-BINDING CASSETTE SUB-FAMILY B"/>
    <property type="match status" value="1"/>
</dbReference>
<evidence type="ECO:0000256" key="13">
    <source>
        <dbReference type="ARBA" id="ARBA00083141"/>
    </source>
</evidence>
<gene>
    <name evidence="17" type="primary">ABCB7</name>
</gene>
<dbReference type="PANTHER" id="PTHR24221:SF402">
    <property type="entry name" value="IRON-SULFUR CLUSTERS TRANSPORTER ABCB7, MITOCHONDRIAL"/>
    <property type="match status" value="1"/>
</dbReference>
<reference evidence="17 18" key="1">
    <citation type="submission" date="2008-02" db="EMBL/GenBank/DDBJ databases">
        <title>A 6x draft sequence assembly of the Pongo pygmaeus abelii genome.</title>
        <authorList>
            <person name="Wilson R.K."/>
            <person name="Mardis E."/>
        </authorList>
    </citation>
    <scope>NUCLEOTIDE SEQUENCE [LARGE SCALE GENOMIC DNA]</scope>
</reference>
<evidence type="ECO:0000259" key="16">
    <source>
        <dbReference type="PROSITE" id="PS50929"/>
    </source>
</evidence>
<name>A0A8I5TKJ5_PONAB</name>
<sequence length="713" mass="78272">MALPAVHSWRWAAAAAAFEKRRHSAILIRPLVSVSGSGPQWRPHQLGALGTTRAYQQIPESLKSITWQRLGKGNSGQFLDAAKALQVWPLIEKRTCWHGHAGGGLHTDPKEGAMNIVVPFMFKYAVDSLNQMSGNMLNLSDAPNTVATMATAVLIGYGVSRAGAAFFNEVRNAVFGKVAQNSIRRIAKNVFLHLHNLDLGFHLSRQTGALSKAIDRGTRGISFVLSALVFNLLPIMFEVMLVSGVLYYKCGAQFALVTLGTLGTYTAFTVAVTRWRTRFRIEMNKADNDAGNAAIDSLLNYETVKYFNNERYEAQRYDGFLKTYETASLKSTSTLAMLNFGQSAIFSVGLTAIMVLASQGIVAGTLTVGDLVMVNGLLFQLSLPLNFLGTVYRETRQALIDMNTLFTLLKVDTRIKDKVMASPLQITPQTATVAFDNVHFEYIEGQKVLSGISFEVPAGKKVAIVGGSGSGKSTIVRLLFRFYEPQKGSIYLAGQNIQDVSLESLRRAVGVVPQDAVLFHNTIYYNLLYGNISASAEEVYAVAKLAGLHDAILRMPHGYDTQVGERGLKLSGGEKQRVAIARAILKDPPVILYDEATSSLDSITEETILGAMKDVVKHRTSIFIAHRLSTVVDADEIIVLDQGKVAERGTHHGLLANPHSIYSEMWHTQSSRVQNHDNPKWEAKKENISKEEERKKLQEEIVNSVKGCGNCSC</sequence>
<reference evidence="17" key="2">
    <citation type="submission" date="2025-08" db="UniProtKB">
        <authorList>
            <consortium name="Ensembl"/>
        </authorList>
    </citation>
    <scope>IDENTIFICATION</scope>
</reference>
<evidence type="ECO:0000256" key="14">
    <source>
        <dbReference type="SAM" id="Phobius"/>
    </source>
</evidence>
<comment type="function">
    <text evidence="11">Exports glutathione-coordinated iron-sulfur clusters such as [2Fe-2S]-(GS)4 cluster from the mitochondria to the cytosol in an ATP-dependent manner allowing the assembly of the cytosolic iron-sulfur (Fe/S) cluster-containing proteins and participates in iron homeostasis. Moreover, through a functional complex formed of ABCB7, FECH and ABCB10, also plays a role in the cellular iron homeostasis, mitochondrial function and heme biosynthesis. In cardiomyocytes, regulates cellular iron homeostasis and cellular reactive oxygen species (ROS) levels through its interaction with COX4I1. May also play a role in hematopoiesis.</text>
</comment>
<comment type="catalytic activity">
    <reaction evidence="10">
        <text>(glutathione)4[2Fe(III)-2S] cluster(in) + ATP + H2O = (glutathione)4[2Fe(III)-2S] cluster(out) + ADP + phosphate + H(+)</text>
        <dbReference type="Rhea" id="RHEA:67028"/>
        <dbReference type="ChEBI" id="CHEBI:15377"/>
        <dbReference type="ChEBI" id="CHEBI:15378"/>
        <dbReference type="ChEBI" id="CHEBI:30616"/>
        <dbReference type="ChEBI" id="CHEBI:43474"/>
        <dbReference type="ChEBI" id="CHEBI:167627"/>
        <dbReference type="ChEBI" id="CHEBI:456216"/>
    </reaction>
    <physiologicalReaction direction="left-to-right" evidence="10">
        <dbReference type="Rhea" id="RHEA:67029"/>
    </physiologicalReaction>
</comment>
<dbReference type="GO" id="GO:0006879">
    <property type="term" value="P:intracellular iron ion homeostasis"/>
    <property type="evidence" value="ECO:0007669"/>
    <property type="project" value="TreeGrafter"/>
</dbReference>
<dbReference type="GO" id="GO:0034755">
    <property type="term" value="P:iron ion transmembrane transport"/>
    <property type="evidence" value="ECO:0007669"/>
    <property type="project" value="UniProtKB-ARBA"/>
</dbReference>
<accession>A0A8I5TKJ5</accession>
<keyword evidence="7 14" id="KW-0472">Membrane</keyword>
<dbReference type="InterPro" id="IPR017871">
    <property type="entry name" value="ABC_transporter-like_CS"/>
</dbReference>
<dbReference type="InterPro" id="IPR011527">
    <property type="entry name" value="ABC1_TM_dom"/>
</dbReference>
<feature type="transmembrane region" description="Helical" evidence="14">
    <location>
        <begin position="254"/>
        <end position="275"/>
    </location>
</feature>
<evidence type="ECO:0000256" key="4">
    <source>
        <dbReference type="ARBA" id="ARBA00022741"/>
    </source>
</evidence>
<dbReference type="InterPro" id="IPR036640">
    <property type="entry name" value="ABC1_TM_sf"/>
</dbReference>
<evidence type="ECO:0000256" key="9">
    <source>
        <dbReference type="ARBA" id="ARBA00042945"/>
    </source>
</evidence>
<keyword evidence="4" id="KW-0547">Nucleotide-binding</keyword>
<evidence type="ECO:0000256" key="10">
    <source>
        <dbReference type="ARBA" id="ARBA00048046"/>
    </source>
</evidence>
<keyword evidence="2" id="KW-0813">Transport</keyword>
<dbReference type="PROSITE" id="PS50893">
    <property type="entry name" value="ABC_TRANSPORTER_2"/>
    <property type="match status" value="1"/>
</dbReference>
<evidence type="ECO:0000256" key="5">
    <source>
        <dbReference type="ARBA" id="ARBA00022840"/>
    </source>
</evidence>
<dbReference type="GO" id="GO:0005524">
    <property type="term" value="F:ATP binding"/>
    <property type="evidence" value="ECO:0007669"/>
    <property type="project" value="UniProtKB-KW"/>
</dbReference>
<dbReference type="SMART" id="SM00382">
    <property type="entry name" value="AAA"/>
    <property type="match status" value="1"/>
</dbReference>
<dbReference type="InterPro" id="IPR003593">
    <property type="entry name" value="AAA+_ATPase"/>
</dbReference>
<dbReference type="AlphaFoldDB" id="A0A8I5TKJ5"/>
<dbReference type="InterPro" id="IPR039421">
    <property type="entry name" value="Type_1_exporter"/>
</dbReference>
<proteinExistence type="predicted"/>
<dbReference type="GeneTree" id="ENSGT00940000156281"/>
<evidence type="ECO:0000256" key="8">
    <source>
        <dbReference type="ARBA" id="ARBA00041016"/>
    </source>
</evidence>
<evidence type="ECO:0000256" key="6">
    <source>
        <dbReference type="ARBA" id="ARBA00022989"/>
    </source>
</evidence>
<feature type="transmembrane region" description="Helical" evidence="14">
    <location>
        <begin position="344"/>
        <end position="366"/>
    </location>
</feature>
<evidence type="ECO:0000256" key="1">
    <source>
        <dbReference type="ARBA" id="ARBA00004448"/>
    </source>
</evidence>
<dbReference type="InterPro" id="IPR027417">
    <property type="entry name" value="P-loop_NTPase"/>
</dbReference>
<evidence type="ECO:0000313" key="18">
    <source>
        <dbReference type="Proteomes" id="UP000001595"/>
    </source>
</evidence>
<evidence type="ECO:0000259" key="15">
    <source>
        <dbReference type="PROSITE" id="PS50893"/>
    </source>
</evidence>
<dbReference type="FunFam" id="3.40.50.300:FF:000186">
    <property type="entry name" value="ATP-binding cassette sub-family B member 7, mitochondrial"/>
    <property type="match status" value="1"/>
</dbReference>
<evidence type="ECO:0000313" key="17">
    <source>
        <dbReference type="Ensembl" id="ENSPPYP00000038661.1"/>
    </source>
</evidence>